<dbReference type="Proteomes" id="UP000321224">
    <property type="component" value="Unassembled WGS sequence"/>
</dbReference>
<accession>A0A511HAQ5</accession>
<evidence type="ECO:0000313" key="2">
    <source>
        <dbReference type="EMBL" id="GEL70622.1"/>
    </source>
</evidence>
<evidence type="ECO:0000256" key="1">
    <source>
        <dbReference type="SAM" id="MobiDB-lite"/>
    </source>
</evidence>
<evidence type="ECO:0000313" key="3">
    <source>
        <dbReference type="Proteomes" id="UP000321224"/>
    </source>
</evidence>
<dbReference type="AlphaFoldDB" id="A0A511HAQ5"/>
<gene>
    <name evidence="2" type="ORF">MVI01_24060</name>
</gene>
<organism evidence="2 3">
    <name type="scientific">Myxococcus virescens</name>
    <dbReference type="NCBI Taxonomy" id="83456"/>
    <lineage>
        <taxon>Bacteria</taxon>
        <taxon>Pseudomonadati</taxon>
        <taxon>Myxococcota</taxon>
        <taxon>Myxococcia</taxon>
        <taxon>Myxococcales</taxon>
        <taxon>Cystobacterineae</taxon>
        <taxon>Myxococcaceae</taxon>
        <taxon>Myxococcus</taxon>
    </lineage>
</organism>
<sequence length="60" mass="6398">MRNKGMAVSEHHPPPAPEPEASAPKGPAFSSEYGQAHGKAGTASLRIFRFEATAHDLREA</sequence>
<dbReference type="EMBL" id="BJVY01000011">
    <property type="protein sequence ID" value="GEL70622.1"/>
    <property type="molecule type" value="Genomic_DNA"/>
</dbReference>
<reference evidence="2 3" key="1">
    <citation type="submission" date="2019-07" db="EMBL/GenBank/DDBJ databases">
        <title>Whole genome shotgun sequence of Myxococcus virescens NBRC 100334.</title>
        <authorList>
            <person name="Hosoyama A."/>
            <person name="Uohara A."/>
            <person name="Ohji S."/>
            <person name="Ichikawa N."/>
        </authorList>
    </citation>
    <scope>NUCLEOTIDE SEQUENCE [LARGE SCALE GENOMIC DNA]</scope>
    <source>
        <strain evidence="2 3">NBRC 100334</strain>
    </source>
</reference>
<proteinExistence type="predicted"/>
<protein>
    <submittedName>
        <fullName evidence="2">Uncharacterized protein</fullName>
    </submittedName>
</protein>
<feature type="region of interest" description="Disordered" evidence="1">
    <location>
        <begin position="1"/>
        <end position="38"/>
    </location>
</feature>
<comment type="caution">
    <text evidence="2">The sequence shown here is derived from an EMBL/GenBank/DDBJ whole genome shotgun (WGS) entry which is preliminary data.</text>
</comment>
<name>A0A511HAQ5_9BACT</name>